<gene>
    <name evidence="2" type="ORF">H2Y57_11560</name>
</gene>
<protein>
    <submittedName>
        <fullName evidence="2">DUF2531 family protein</fullName>
    </submittedName>
</protein>
<proteinExistence type="predicted"/>
<dbReference type="AlphaFoldDB" id="A0AAW3STB0"/>
<organism evidence="2 3">
    <name type="scientific">Pectobacterium aroidearum</name>
    <dbReference type="NCBI Taxonomy" id="1201031"/>
    <lineage>
        <taxon>Bacteria</taxon>
        <taxon>Pseudomonadati</taxon>
        <taxon>Pseudomonadota</taxon>
        <taxon>Gammaproteobacteria</taxon>
        <taxon>Enterobacterales</taxon>
        <taxon>Pectobacteriaceae</taxon>
        <taxon>Pectobacterium</taxon>
    </lineage>
</organism>
<sequence length="125" mass="13636">MSHASFRLTFMLLVVAHSVQAENPAARIDPFQPLVTTRCLPSERQPPWQLKGVIGSGEHWVGWLAQPEAGWVRLVSGETIPPGNWVVSQLDKSGATLVPTLRETGCDGLPDSLLLASPFINKPEE</sequence>
<dbReference type="EMBL" id="JACERJ010000005">
    <property type="protein sequence ID" value="MBA5204311.1"/>
    <property type="molecule type" value="Genomic_DNA"/>
</dbReference>
<comment type="caution">
    <text evidence="2">The sequence shown here is derived from an EMBL/GenBank/DDBJ whole genome shotgun (WGS) entry which is preliminary data.</text>
</comment>
<evidence type="ECO:0000313" key="2">
    <source>
        <dbReference type="EMBL" id="MBA5204311.1"/>
    </source>
</evidence>
<evidence type="ECO:0000256" key="1">
    <source>
        <dbReference type="SAM" id="SignalP"/>
    </source>
</evidence>
<dbReference type="Proteomes" id="UP000557749">
    <property type="component" value="Unassembled WGS sequence"/>
</dbReference>
<dbReference type="RefSeq" id="WP_181845277.1">
    <property type="nucleotide sequence ID" value="NZ_JACERJ010000005.1"/>
</dbReference>
<accession>A0AAW3STB0</accession>
<reference evidence="2 3" key="1">
    <citation type="submission" date="2020-07" db="EMBL/GenBank/DDBJ databases">
        <title>Characterization of Pectobacterium aroidearum strains causing soft rot on Amorphophallus konjac.</title>
        <authorList>
            <person name="Xie H."/>
        </authorList>
    </citation>
    <scope>NUCLEOTIDE SEQUENCE [LARGE SCALE GENOMIC DNA]</scope>
    <source>
        <strain evidence="2 3">MY7</strain>
    </source>
</reference>
<evidence type="ECO:0000313" key="3">
    <source>
        <dbReference type="Proteomes" id="UP000557749"/>
    </source>
</evidence>
<keyword evidence="1" id="KW-0732">Signal</keyword>
<name>A0AAW3STB0_9GAMM</name>
<feature type="chain" id="PRO_5043800558" evidence="1">
    <location>
        <begin position="22"/>
        <end position="125"/>
    </location>
</feature>
<feature type="signal peptide" evidence="1">
    <location>
        <begin position="1"/>
        <end position="21"/>
    </location>
</feature>